<proteinExistence type="predicted"/>
<keyword evidence="1" id="KW-1133">Transmembrane helix</keyword>
<keyword evidence="1" id="KW-0472">Membrane</keyword>
<keyword evidence="4" id="KW-1185">Reference proteome</keyword>
<dbReference type="STRING" id="1616788.AR543_12050"/>
<sequence length="525" mass="60736">MNDLFMDFLTIQLPTYFFLYMAITLIYRNRKSSINRVAALMMMALVMYFLFEYLKTSLLPQHQMQLVLYGSAPALLMFVCTLIHLSILLGDAVTHRFRKWLPLVYASPYGLWFYFLVAWDHHVLYNEHVTDGRSPLHPTYLLVSITFIIGYILLSVLLLAFSWLRTAEPRRKIIYRWLLLNDFQLFGTFALITTLLQSGVIVTRVSMIFYFIGYLVWAMRLRHLIGKYNIMPDYHKRFQILFESAPNPILMLDLKGDVKEINPCARRWFADMPVEQIPQHFEFAHGQSLQQILSSCLEQQGSVHHLEMHVSKQGQSGLDLVAGIDLLTGANEDLFVLHLTDVTPLKETERRLIQSEQNYKYNAHHDTLTGLYNRAAVEEQLQLKMAGSERFALVMIDLNHFKPINDTHGHTAGDQYLQYIARLLRTLAQKPGDIIGRIGGDEFVLLLGCPEHSDAAQMVHTRLSLLNDKVFRQDHIEIPVSFAAGLGIYPDDAADMIGLLRYADQQMYHLKRQQHRGVHFRVHEL</sequence>
<feature type="transmembrane region" description="Helical" evidence="1">
    <location>
        <begin position="66"/>
        <end position="88"/>
    </location>
</feature>
<dbReference type="Gene3D" id="3.30.450.20">
    <property type="entry name" value="PAS domain"/>
    <property type="match status" value="1"/>
</dbReference>
<dbReference type="InterPro" id="IPR029787">
    <property type="entry name" value="Nucleotide_cyclase"/>
</dbReference>
<organism evidence="3 4">
    <name type="scientific">Paenibacillus bovis</name>
    <dbReference type="NCBI Taxonomy" id="1616788"/>
    <lineage>
        <taxon>Bacteria</taxon>
        <taxon>Bacillati</taxon>
        <taxon>Bacillota</taxon>
        <taxon>Bacilli</taxon>
        <taxon>Bacillales</taxon>
        <taxon>Paenibacillaceae</taxon>
        <taxon>Paenibacillus</taxon>
    </lineage>
</organism>
<gene>
    <name evidence="3" type="ORF">AR543_12050</name>
</gene>
<dbReference type="NCBIfam" id="TIGR00254">
    <property type="entry name" value="GGDEF"/>
    <property type="match status" value="1"/>
</dbReference>
<reference evidence="4" key="1">
    <citation type="submission" date="2015-10" db="EMBL/GenBank/DDBJ databases">
        <title>Genome of Paenibacillus bovis sp. nov.</title>
        <authorList>
            <person name="Wu Z."/>
            <person name="Gao C."/>
            <person name="Liu Z."/>
            <person name="Zheng H."/>
        </authorList>
    </citation>
    <scope>NUCLEOTIDE SEQUENCE [LARGE SCALE GENOMIC DNA]</scope>
    <source>
        <strain evidence="4">BD3526</strain>
    </source>
</reference>
<dbReference type="SUPFAM" id="SSF55073">
    <property type="entry name" value="Nucleotide cyclase"/>
    <property type="match status" value="1"/>
</dbReference>
<dbReference type="SUPFAM" id="SSF55785">
    <property type="entry name" value="PYP-like sensor domain (PAS domain)"/>
    <property type="match status" value="1"/>
</dbReference>
<evidence type="ECO:0000259" key="2">
    <source>
        <dbReference type="PROSITE" id="PS50887"/>
    </source>
</evidence>
<dbReference type="InterPro" id="IPR000160">
    <property type="entry name" value="GGDEF_dom"/>
</dbReference>
<feature type="transmembrane region" description="Helical" evidence="1">
    <location>
        <begin position="198"/>
        <end position="217"/>
    </location>
</feature>
<evidence type="ECO:0000256" key="1">
    <source>
        <dbReference type="SAM" id="Phobius"/>
    </source>
</evidence>
<feature type="transmembrane region" description="Helical" evidence="1">
    <location>
        <begin position="6"/>
        <end position="27"/>
    </location>
</feature>
<dbReference type="Pfam" id="PF00990">
    <property type="entry name" value="GGDEF"/>
    <property type="match status" value="1"/>
</dbReference>
<dbReference type="InterPro" id="IPR035965">
    <property type="entry name" value="PAS-like_dom_sf"/>
</dbReference>
<dbReference type="EMBL" id="CP013023">
    <property type="protein sequence ID" value="ANF96670.1"/>
    <property type="molecule type" value="Genomic_DNA"/>
</dbReference>
<protein>
    <recommendedName>
        <fullName evidence="2">GGDEF domain-containing protein</fullName>
    </recommendedName>
</protein>
<evidence type="ECO:0000313" key="4">
    <source>
        <dbReference type="Proteomes" id="UP000078148"/>
    </source>
</evidence>
<feature type="transmembrane region" description="Helical" evidence="1">
    <location>
        <begin position="173"/>
        <end position="192"/>
    </location>
</feature>
<feature type="transmembrane region" description="Helical" evidence="1">
    <location>
        <begin position="34"/>
        <end position="54"/>
    </location>
</feature>
<dbReference type="OrthoDB" id="9759607at2"/>
<dbReference type="Gene3D" id="3.30.70.270">
    <property type="match status" value="1"/>
</dbReference>
<dbReference type="SMART" id="SM00267">
    <property type="entry name" value="GGDEF"/>
    <property type="match status" value="1"/>
</dbReference>
<feature type="transmembrane region" description="Helical" evidence="1">
    <location>
        <begin position="139"/>
        <end position="161"/>
    </location>
</feature>
<feature type="transmembrane region" description="Helical" evidence="1">
    <location>
        <begin position="100"/>
        <end position="119"/>
    </location>
</feature>
<dbReference type="Proteomes" id="UP000078148">
    <property type="component" value="Chromosome"/>
</dbReference>
<keyword evidence="1" id="KW-0812">Transmembrane</keyword>
<dbReference type="RefSeq" id="WP_060534728.1">
    <property type="nucleotide sequence ID" value="NZ_CP013023.1"/>
</dbReference>
<reference evidence="3 4" key="2">
    <citation type="journal article" date="2016" name="Int. J. Syst. Evol. Microbiol.">
        <title>Paenibacillus bovis sp. nov., isolated from raw yak (Bos grunniens) milk.</title>
        <authorList>
            <person name="Gao C."/>
            <person name="Han J."/>
            <person name="Liu Z."/>
            <person name="Xu X."/>
            <person name="Hang F."/>
            <person name="Wu Z."/>
        </authorList>
    </citation>
    <scope>NUCLEOTIDE SEQUENCE [LARGE SCALE GENOMIC DNA]</scope>
    <source>
        <strain evidence="3 4">BD3526</strain>
    </source>
</reference>
<dbReference type="PANTHER" id="PTHR44757:SF2">
    <property type="entry name" value="BIOFILM ARCHITECTURE MAINTENANCE PROTEIN MBAA"/>
    <property type="match status" value="1"/>
</dbReference>
<dbReference type="InterPro" id="IPR052155">
    <property type="entry name" value="Biofilm_reg_signaling"/>
</dbReference>
<dbReference type="PANTHER" id="PTHR44757">
    <property type="entry name" value="DIGUANYLATE CYCLASE DGCP"/>
    <property type="match status" value="1"/>
</dbReference>
<dbReference type="SMART" id="SM00091">
    <property type="entry name" value="PAS"/>
    <property type="match status" value="1"/>
</dbReference>
<feature type="domain" description="GGDEF" evidence="2">
    <location>
        <begin position="389"/>
        <end position="524"/>
    </location>
</feature>
<dbReference type="InterPro" id="IPR000014">
    <property type="entry name" value="PAS"/>
</dbReference>
<dbReference type="CDD" id="cd01949">
    <property type="entry name" value="GGDEF"/>
    <property type="match status" value="1"/>
</dbReference>
<dbReference type="KEGG" id="pbv:AR543_12050"/>
<name>A0A172ZHP8_9BACL</name>
<evidence type="ECO:0000313" key="3">
    <source>
        <dbReference type="EMBL" id="ANF96670.1"/>
    </source>
</evidence>
<dbReference type="PROSITE" id="PS50887">
    <property type="entry name" value="GGDEF"/>
    <property type="match status" value="1"/>
</dbReference>
<accession>A0A172ZHP8</accession>
<dbReference type="AlphaFoldDB" id="A0A172ZHP8"/>
<dbReference type="InterPro" id="IPR043128">
    <property type="entry name" value="Rev_trsase/Diguanyl_cyclase"/>
</dbReference>
<dbReference type="Pfam" id="PF13188">
    <property type="entry name" value="PAS_8"/>
    <property type="match status" value="1"/>
</dbReference>